<keyword evidence="3" id="KW-0268">Exocytosis</keyword>
<dbReference type="InterPro" id="IPR016159">
    <property type="entry name" value="Cullin_repeat-like_dom_sf"/>
</dbReference>
<evidence type="ECO:0000256" key="1">
    <source>
        <dbReference type="ARBA" id="ARBA00006756"/>
    </source>
</evidence>
<dbReference type="GO" id="GO:0005546">
    <property type="term" value="F:phosphatidylinositol-4,5-bisphosphate binding"/>
    <property type="evidence" value="ECO:0007669"/>
    <property type="project" value="InterPro"/>
</dbReference>
<dbReference type="AlphaFoldDB" id="A0A0A9HLL0"/>
<reference evidence="5" key="2">
    <citation type="journal article" date="2015" name="Data Brief">
        <title>Shoot transcriptome of the giant reed, Arundo donax.</title>
        <authorList>
            <person name="Barrero R.A."/>
            <person name="Guerrero F.D."/>
            <person name="Moolhuijzen P."/>
            <person name="Goolsby J.A."/>
            <person name="Tidwell J."/>
            <person name="Bellgard S.E."/>
            <person name="Bellgard M.I."/>
        </authorList>
    </citation>
    <scope>NUCLEOTIDE SEQUENCE</scope>
    <source>
        <tissue evidence="5">Shoot tissue taken approximately 20 cm above the soil surface</tissue>
    </source>
</reference>
<comment type="function">
    <text evidence="3">Component of the exocyst complex.</text>
</comment>
<dbReference type="PANTHER" id="PTHR12542:SF94">
    <property type="entry name" value="EXOCYST SUBUNIT EXO70 FAMILY PROTEIN"/>
    <property type="match status" value="1"/>
</dbReference>
<dbReference type="GO" id="GO:0000145">
    <property type="term" value="C:exocyst"/>
    <property type="evidence" value="ECO:0007669"/>
    <property type="project" value="InterPro"/>
</dbReference>
<dbReference type="InterPro" id="IPR004140">
    <property type="entry name" value="Exo70"/>
</dbReference>
<name>A0A0A9HLL0_ARUDO</name>
<accession>A0A0A9HLL0</accession>
<dbReference type="PANTHER" id="PTHR12542">
    <property type="entry name" value="EXOCYST COMPLEX PROTEIN EXO70"/>
    <property type="match status" value="1"/>
</dbReference>
<dbReference type="SUPFAM" id="SSF74788">
    <property type="entry name" value="Cullin repeat-like"/>
    <property type="match status" value="1"/>
</dbReference>
<dbReference type="InterPro" id="IPR046364">
    <property type="entry name" value="Exo70_C"/>
</dbReference>
<keyword evidence="2 3" id="KW-0813">Transport</keyword>
<dbReference type="Pfam" id="PF03081">
    <property type="entry name" value="Exo70_C"/>
    <property type="match status" value="1"/>
</dbReference>
<evidence type="ECO:0000256" key="2">
    <source>
        <dbReference type="ARBA" id="ARBA00022448"/>
    </source>
</evidence>
<keyword evidence="3" id="KW-0653">Protein transport</keyword>
<evidence type="ECO:0000313" key="5">
    <source>
        <dbReference type="EMBL" id="JAE35751.1"/>
    </source>
</evidence>
<comment type="similarity">
    <text evidence="1 3">Belongs to the EXO70 family.</text>
</comment>
<dbReference type="EMBL" id="GBRH01162145">
    <property type="protein sequence ID" value="JAE35751.1"/>
    <property type="molecule type" value="Transcribed_RNA"/>
</dbReference>
<proteinExistence type="inferred from homology"/>
<evidence type="ECO:0000256" key="3">
    <source>
        <dbReference type="RuleBase" id="RU365026"/>
    </source>
</evidence>
<dbReference type="Gene3D" id="1.20.1280.170">
    <property type="entry name" value="Exocyst complex component Exo70"/>
    <property type="match status" value="1"/>
</dbReference>
<feature type="domain" description="Exocyst complex subunit Exo70 C-terminal" evidence="4">
    <location>
        <begin position="17"/>
        <end position="143"/>
    </location>
</feature>
<dbReference type="GO" id="GO:0015031">
    <property type="term" value="P:protein transport"/>
    <property type="evidence" value="ECO:0007669"/>
    <property type="project" value="UniProtKB-KW"/>
</dbReference>
<protein>
    <recommendedName>
        <fullName evidence="3">Exocyst subunit Exo70 family protein</fullName>
    </recommendedName>
</protein>
<organism evidence="5">
    <name type="scientific">Arundo donax</name>
    <name type="common">Giant reed</name>
    <name type="synonym">Donax arundinaceus</name>
    <dbReference type="NCBI Taxonomy" id="35708"/>
    <lineage>
        <taxon>Eukaryota</taxon>
        <taxon>Viridiplantae</taxon>
        <taxon>Streptophyta</taxon>
        <taxon>Embryophyta</taxon>
        <taxon>Tracheophyta</taxon>
        <taxon>Spermatophyta</taxon>
        <taxon>Magnoliopsida</taxon>
        <taxon>Liliopsida</taxon>
        <taxon>Poales</taxon>
        <taxon>Poaceae</taxon>
        <taxon>PACMAD clade</taxon>
        <taxon>Arundinoideae</taxon>
        <taxon>Arundineae</taxon>
        <taxon>Arundo</taxon>
    </lineage>
</organism>
<evidence type="ECO:0000259" key="4">
    <source>
        <dbReference type="Pfam" id="PF03081"/>
    </source>
</evidence>
<reference evidence="5" key="1">
    <citation type="submission" date="2014-09" db="EMBL/GenBank/DDBJ databases">
        <authorList>
            <person name="Magalhaes I.L.F."/>
            <person name="Oliveira U."/>
            <person name="Santos F.R."/>
            <person name="Vidigal T.H.D.A."/>
            <person name="Brescovit A.D."/>
            <person name="Santos A.J."/>
        </authorList>
    </citation>
    <scope>NUCLEOTIDE SEQUENCE</scope>
    <source>
        <tissue evidence="5">Shoot tissue taken approximately 20 cm above the soil surface</tissue>
    </source>
</reference>
<sequence>MQLKQNHPACDEFTPEDVFEEAKKPLSCLFTVASVVCAHEVRKSPEKLFCVFNMYTALMDAASTLRKVLYSTSISRDVGGLLAKLKETARGIIKELKGLIQTYSSQKVVQNENITSLTGYLMRYIRLLVNHKSSLDTVLGHGHTDVSTVEGLKSIGRHGLLTVEGMNSTVVLYLGSLVIWIQCLRNSPSYFLLKICSAYS</sequence>
<dbReference type="GO" id="GO:0006887">
    <property type="term" value="P:exocytosis"/>
    <property type="evidence" value="ECO:0007669"/>
    <property type="project" value="UniProtKB-KW"/>
</dbReference>